<reference evidence="2" key="1">
    <citation type="submission" date="2019-02" db="EMBL/GenBank/DDBJ databases">
        <title>Draft genome of the type strain Pelomonas aquatica CCUG 52575T.</title>
        <authorList>
            <person name="Gomila M."/>
            <person name="Lalucat J."/>
        </authorList>
    </citation>
    <scope>NUCLEOTIDE SEQUENCE</scope>
    <source>
        <strain evidence="2">CCUG 52575</strain>
    </source>
</reference>
<dbReference type="RefSeq" id="WP_268153834.1">
    <property type="nucleotide sequence ID" value="NZ_JAPPUW010000028.1"/>
</dbReference>
<dbReference type="AlphaFoldDB" id="A0A9X4LNI7"/>
<accession>A0A9X4LNI7</accession>
<protein>
    <submittedName>
        <fullName evidence="2">Uncharacterized protein</fullName>
    </submittedName>
</protein>
<gene>
    <name evidence="2" type="ORF">EXJ73_17450</name>
</gene>
<name>A0A9X4LNI7_9BURK</name>
<evidence type="ECO:0000313" key="3">
    <source>
        <dbReference type="Proteomes" id="UP001152766"/>
    </source>
</evidence>
<proteinExistence type="predicted"/>
<dbReference type="EMBL" id="SGUG01000029">
    <property type="protein sequence ID" value="MDG0864250.1"/>
    <property type="molecule type" value="Genomic_DNA"/>
</dbReference>
<feature type="region of interest" description="Disordered" evidence="1">
    <location>
        <begin position="1"/>
        <end position="20"/>
    </location>
</feature>
<dbReference type="Proteomes" id="UP001152766">
    <property type="component" value="Unassembled WGS sequence"/>
</dbReference>
<sequence length="155" mass="17124">MNMDKLRFPSGRSVDRARQDAKTLSREAGIPLAQALDQVCSKNGMHQPWNSALASLKASANAVVCVCCSEPQSDRTNPLMVVSADFDDGGQELVHLHCAKNDSRYGCCWCCRDERIFLAVDLNDADECPDHRGESVSDSLEEDIDSYIENVRNNS</sequence>
<comment type="caution">
    <text evidence="2">The sequence shown here is derived from an EMBL/GenBank/DDBJ whole genome shotgun (WGS) entry which is preliminary data.</text>
</comment>
<evidence type="ECO:0000313" key="2">
    <source>
        <dbReference type="EMBL" id="MDG0864250.1"/>
    </source>
</evidence>
<organism evidence="2 3">
    <name type="scientific">Pelomonas aquatica</name>
    <dbReference type="NCBI Taxonomy" id="431058"/>
    <lineage>
        <taxon>Bacteria</taxon>
        <taxon>Pseudomonadati</taxon>
        <taxon>Pseudomonadota</taxon>
        <taxon>Betaproteobacteria</taxon>
        <taxon>Burkholderiales</taxon>
        <taxon>Sphaerotilaceae</taxon>
        <taxon>Roseateles</taxon>
    </lineage>
</organism>
<evidence type="ECO:0000256" key="1">
    <source>
        <dbReference type="SAM" id="MobiDB-lite"/>
    </source>
</evidence>
<keyword evidence="3" id="KW-1185">Reference proteome</keyword>